<proteinExistence type="predicted"/>
<dbReference type="Proteomes" id="UP001159405">
    <property type="component" value="Unassembled WGS sequence"/>
</dbReference>
<accession>A0ABN8NWE0</accession>
<sequence length="91" mass="10422">MVNTCNVCKVFNTKPYGATATADMPQLTAWKPADFFWRLQGDGGEEQVLNPDILMWGQNAHANEGEETSALNKRLREAKNHAWNSWRHEYI</sequence>
<comment type="caution">
    <text evidence="1">The sequence shown here is derived from an EMBL/GenBank/DDBJ whole genome shotgun (WGS) entry which is preliminary data.</text>
</comment>
<keyword evidence="2" id="KW-1185">Reference proteome</keyword>
<evidence type="ECO:0000313" key="1">
    <source>
        <dbReference type="EMBL" id="CAH3121026.1"/>
    </source>
</evidence>
<organism evidence="1 2">
    <name type="scientific">Porites lobata</name>
    <dbReference type="NCBI Taxonomy" id="104759"/>
    <lineage>
        <taxon>Eukaryota</taxon>
        <taxon>Metazoa</taxon>
        <taxon>Cnidaria</taxon>
        <taxon>Anthozoa</taxon>
        <taxon>Hexacorallia</taxon>
        <taxon>Scleractinia</taxon>
        <taxon>Fungiina</taxon>
        <taxon>Poritidae</taxon>
        <taxon>Porites</taxon>
    </lineage>
</organism>
<name>A0ABN8NWE0_9CNID</name>
<reference evidence="1 2" key="1">
    <citation type="submission" date="2022-05" db="EMBL/GenBank/DDBJ databases">
        <authorList>
            <consortium name="Genoscope - CEA"/>
            <person name="William W."/>
        </authorList>
    </citation>
    <scope>NUCLEOTIDE SEQUENCE [LARGE SCALE GENOMIC DNA]</scope>
</reference>
<protein>
    <submittedName>
        <fullName evidence="1">Uncharacterized protein</fullName>
    </submittedName>
</protein>
<gene>
    <name evidence="1" type="ORF">PLOB_00028392</name>
</gene>
<evidence type="ECO:0000313" key="2">
    <source>
        <dbReference type="Proteomes" id="UP001159405"/>
    </source>
</evidence>
<dbReference type="EMBL" id="CALNXK010000035">
    <property type="protein sequence ID" value="CAH3121026.1"/>
    <property type="molecule type" value="Genomic_DNA"/>
</dbReference>